<accession>A0ABW3TBA0</accession>
<protein>
    <submittedName>
        <fullName evidence="4">MBL fold metallo-hydrolase</fullName>
    </submittedName>
</protein>
<evidence type="ECO:0000256" key="2">
    <source>
        <dbReference type="SAM" id="SignalP"/>
    </source>
</evidence>
<name>A0ABW3TBA0_9RHOB</name>
<feature type="signal peptide" evidence="2">
    <location>
        <begin position="1"/>
        <end position="28"/>
    </location>
</feature>
<feature type="domain" description="Metallo-beta-lactamase" evidence="3">
    <location>
        <begin position="58"/>
        <end position="243"/>
    </location>
</feature>
<gene>
    <name evidence="4" type="ORF">ACFQ3C_03300</name>
</gene>
<proteinExistence type="inferred from homology"/>
<reference evidence="5" key="1">
    <citation type="journal article" date="2019" name="Int. J. Syst. Evol. Microbiol.">
        <title>The Global Catalogue of Microorganisms (GCM) 10K type strain sequencing project: providing services to taxonomists for standard genome sequencing and annotation.</title>
        <authorList>
            <consortium name="The Broad Institute Genomics Platform"/>
            <consortium name="The Broad Institute Genome Sequencing Center for Infectious Disease"/>
            <person name="Wu L."/>
            <person name="Ma J."/>
        </authorList>
    </citation>
    <scope>NUCLEOTIDE SEQUENCE [LARGE SCALE GENOMIC DNA]</scope>
    <source>
        <strain evidence="5">CCUG 55328</strain>
    </source>
</reference>
<dbReference type="Proteomes" id="UP001597151">
    <property type="component" value="Unassembled WGS sequence"/>
</dbReference>
<evidence type="ECO:0000259" key="3">
    <source>
        <dbReference type="SMART" id="SM00849"/>
    </source>
</evidence>
<dbReference type="SUPFAM" id="SSF56281">
    <property type="entry name" value="Metallo-hydrolase/oxidoreductase"/>
    <property type="match status" value="1"/>
</dbReference>
<dbReference type="InterPro" id="IPR036866">
    <property type="entry name" value="RibonucZ/Hydroxyglut_hydro"/>
</dbReference>
<keyword evidence="2" id="KW-0732">Signal</keyword>
<organism evidence="4 5">
    <name type="scientific">Seohaeicola saemankumensis</name>
    <dbReference type="NCBI Taxonomy" id="481181"/>
    <lineage>
        <taxon>Bacteria</taxon>
        <taxon>Pseudomonadati</taxon>
        <taxon>Pseudomonadota</taxon>
        <taxon>Alphaproteobacteria</taxon>
        <taxon>Rhodobacterales</taxon>
        <taxon>Roseobacteraceae</taxon>
        <taxon>Seohaeicola</taxon>
    </lineage>
</organism>
<evidence type="ECO:0000256" key="1">
    <source>
        <dbReference type="ARBA" id="ARBA00005250"/>
    </source>
</evidence>
<keyword evidence="5" id="KW-1185">Reference proteome</keyword>
<evidence type="ECO:0000313" key="5">
    <source>
        <dbReference type="Proteomes" id="UP001597151"/>
    </source>
</evidence>
<comment type="caution">
    <text evidence="4">The sequence shown here is derived from an EMBL/GenBank/DDBJ whole genome shotgun (WGS) entry which is preliminary data.</text>
</comment>
<dbReference type="Gene3D" id="3.60.15.10">
    <property type="entry name" value="Ribonuclease Z/Hydroxyacylglutathione hydrolase-like"/>
    <property type="match status" value="1"/>
</dbReference>
<dbReference type="SMART" id="SM00849">
    <property type="entry name" value="Lactamase_B"/>
    <property type="match status" value="1"/>
</dbReference>
<evidence type="ECO:0000313" key="4">
    <source>
        <dbReference type="EMBL" id="MFD1193696.1"/>
    </source>
</evidence>
<dbReference type="EMBL" id="JBHTKR010000001">
    <property type="protein sequence ID" value="MFD1193696.1"/>
    <property type="molecule type" value="Genomic_DNA"/>
</dbReference>
<dbReference type="Pfam" id="PF00753">
    <property type="entry name" value="Lactamase_B"/>
    <property type="match status" value="1"/>
</dbReference>
<dbReference type="InterPro" id="IPR001279">
    <property type="entry name" value="Metallo-B-lactamas"/>
</dbReference>
<dbReference type="PANTHER" id="PTHR42951:SF4">
    <property type="entry name" value="ACYL-COENZYME A THIOESTERASE MBLAC2"/>
    <property type="match status" value="1"/>
</dbReference>
<comment type="similarity">
    <text evidence="1">Belongs to the metallo-beta-lactamase superfamily. Class-B beta-lactamase family.</text>
</comment>
<dbReference type="CDD" id="cd16282">
    <property type="entry name" value="metallo-hydrolase-like_MBL-fold"/>
    <property type="match status" value="1"/>
</dbReference>
<dbReference type="RefSeq" id="WP_380788998.1">
    <property type="nucleotide sequence ID" value="NZ_JBHTKR010000001.1"/>
</dbReference>
<dbReference type="InterPro" id="IPR050855">
    <property type="entry name" value="NDM-1-like"/>
</dbReference>
<sequence length="312" mass="33539">MTLAPMIRRLGPVLAVAWLVLAPVQALADVLTVQPVTQDIWAIVGPKEQRNAENLANNATFGLIVTPEGAVLVDPGGSWKGAAMIHTAIRTITDQPVRHVINTGGQDHRWLGNGYWQAQGAQVIASAAAVADQTARASMQMSGLAQFLGTGLDGTEPAFADVTFETDHVLDLGGLRIEIMHRGQAHTPGDSYVWVPARQTVLTGDIVYTERLLGNGPQSNVRSWMTVFEAMASLAPAHLVPGHGAATDLAKARRDTYDYLVNLRQRIGALIEDGGNIIDAPAIDQSAFAYLEQFDALAGRNAQAAYEQMEWE</sequence>
<dbReference type="PANTHER" id="PTHR42951">
    <property type="entry name" value="METALLO-BETA-LACTAMASE DOMAIN-CONTAINING"/>
    <property type="match status" value="1"/>
</dbReference>
<feature type="chain" id="PRO_5045732903" evidence="2">
    <location>
        <begin position="29"/>
        <end position="312"/>
    </location>
</feature>